<organism evidence="2 3">
    <name type="scientific">Methylophaga thalassica</name>
    <dbReference type="NCBI Taxonomy" id="40223"/>
    <lineage>
        <taxon>Bacteria</taxon>
        <taxon>Pseudomonadati</taxon>
        <taxon>Pseudomonadota</taxon>
        <taxon>Gammaproteobacteria</taxon>
        <taxon>Thiotrichales</taxon>
        <taxon>Piscirickettsiaceae</taxon>
        <taxon>Methylophaga</taxon>
    </lineage>
</organism>
<evidence type="ECO:0000313" key="3">
    <source>
        <dbReference type="Proteomes" id="UP001161423"/>
    </source>
</evidence>
<dbReference type="PANTHER" id="PTHR34846">
    <property type="entry name" value="4-CARBOXYMUCONOLACTONE DECARBOXYLASE FAMILY PROTEIN (AFU_ORTHOLOGUE AFUA_6G11590)"/>
    <property type="match status" value="1"/>
</dbReference>
<dbReference type="SUPFAM" id="SSF69118">
    <property type="entry name" value="AhpD-like"/>
    <property type="match status" value="1"/>
</dbReference>
<keyword evidence="3" id="KW-1185">Reference proteome</keyword>
<dbReference type="Gene3D" id="1.20.1290.10">
    <property type="entry name" value="AhpD-like"/>
    <property type="match status" value="1"/>
</dbReference>
<reference evidence="2" key="1">
    <citation type="journal article" date="2014" name="Int. J. Syst. Evol. Microbiol.">
        <title>Complete genome of a new Firmicutes species belonging to the dominant human colonic microbiota ('Ruminococcus bicirculans') reveals two chromosomes and a selective capacity to utilize plant glucans.</title>
        <authorList>
            <consortium name="NISC Comparative Sequencing Program"/>
            <person name="Wegmann U."/>
            <person name="Louis P."/>
            <person name="Goesmann A."/>
            <person name="Henrissat B."/>
            <person name="Duncan S.H."/>
            <person name="Flint H.J."/>
        </authorList>
    </citation>
    <scope>NUCLEOTIDE SEQUENCE</scope>
    <source>
        <strain evidence="2">NBRC 102424</strain>
    </source>
</reference>
<evidence type="ECO:0000313" key="2">
    <source>
        <dbReference type="EMBL" id="GLP99054.1"/>
    </source>
</evidence>
<dbReference type="InterPro" id="IPR003779">
    <property type="entry name" value="CMD-like"/>
</dbReference>
<comment type="caution">
    <text evidence="2">The sequence shown here is derived from an EMBL/GenBank/DDBJ whole genome shotgun (WGS) entry which is preliminary data.</text>
</comment>
<name>A0ABQ5TSW3_9GAMM</name>
<reference evidence="2" key="2">
    <citation type="submission" date="2023-01" db="EMBL/GenBank/DDBJ databases">
        <title>Draft genome sequence of Methylophaga thalassica strain NBRC 102424.</title>
        <authorList>
            <person name="Sun Q."/>
            <person name="Mori K."/>
        </authorList>
    </citation>
    <scope>NUCLEOTIDE SEQUENCE</scope>
    <source>
        <strain evidence="2">NBRC 102424</strain>
    </source>
</reference>
<dbReference type="Pfam" id="PF02627">
    <property type="entry name" value="CMD"/>
    <property type="match status" value="1"/>
</dbReference>
<dbReference type="RefSeq" id="WP_284722576.1">
    <property type="nucleotide sequence ID" value="NZ_BSND01000003.1"/>
</dbReference>
<gene>
    <name evidence="2" type="ORF">GCM10007891_09080</name>
</gene>
<accession>A0ABQ5TSW3</accession>
<dbReference type="PANTHER" id="PTHR34846:SF10">
    <property type="entry name" value="CYTOPLASMIC PROTEIN"/>
    <property type="match status" value="1"/>
</dbReference>
<dbReference type="EMBL" id="BSND01000003">
    <property type="protein sequence ID" value="GLP99054.1"/>
    <property type="molecule type" value="Genomic_DNA"/>
</dbReference>
<dbReference type="Proteomes" id="UP001161423">
    <property type="component" value="Unassembled WGS sequence"/>
</dbReference>
<dbReference type="NCBIfam" id="TIGR00778">
    <property type="entry name" value="ahpD_dom"/>
    <property type="match status" value="1"/>
</dbReference>
<evidence type="ECO:0000259" key="1">
    <source>
        <dbReference type="Pfam" id="PF02627"/>
    </source>
</evidence>
<feature type="domain" description="Carboxymuconolactone decarboxylase-like" evidence="1">
    <location>
        <begin position="15"/>
        <end position="94"/>
    </location>
</feature>
<protein>
    <submittedName>
        <fullName evidence="2">Alkyl hydroperoxide reductase AhpD</fullName>
    </submittedName>
</protein>
<sequence>MSQRLNYPELSADLFHKYFEFNQVIKQNKTAEEFNDLVTIRASQLNGCAFCLDMHIKQAKIAGERELRLHHLAVWHESPLFNEREKAALLWTEALTHLSAKGVSDEIYKQVRETLSEKEISDLSFLIILINGWNRLGVAFQVEPGSADAIYGLNKAGLN</sequence>
<dbReference type="InterPro" id="IPR029032">
    <property type="entry name" value="AhpD-like"/>
</dbReference>
<dbReference type="InterPro" id="IPR004675">
    <property type="entry name" value="AhpD_core"/>
</dbReference>
<proteinExistence type="predicted"/>